<dbReference type="Proteomes" id="UP000184171">
    <property type="component" value="Unassembled WGS sequence"/>
</dbReference>
<protein>
    <submittedName>
        <fullName evidence="1">Nucleotidyl transferase AbiEii toxin, Type IV TA system</fullName>
    </submittedName>
</protein>
<dbReference type="EMBL" id="FQZT01000011">
    <property type="protein sequence ID" value="SHJ63782.1"/>
    <property type="molecule type" value="Genomic_DNA"/>
</dbReference>
<sequence length="293" mass="33310">MEQNLINLWKYEALSQVLSALSENAEIRDVLIFKGALILNRRLGTDRLSLDIDSNLDTDFSLQVPDRSDQKSFLETHIPLAVSRYFEKQSPVRFEVSRVKVDLKPRVEHPKGWNAFQVKITLIDHQLAGVRGLPALTIDVAAPETLTEDSIDEIQWNGSTIRAYTLERIAGEKARAFLSTLPSYREKMKKPGEAIRVKDLYDLTRILENKPITDETFWATAGKEFQLACESRYIDCRGGISFKESWSETKAAFENESIIPRGIDFKTAEEALDSIVSLWEQQGVIPFEFALPT</sequence>
<reference evidence="1 2" key="1">
    <citation type="submission" date="2016-11" db="EMBL/GenBank/DDBJ databases">
        <authorList>
            <person name="Jaros S."/>
            <person name="Januszkiewicz K."/>
            <person name="Wedrychowicz H."/>
        </authorList>
    </citation>
    <scope>NUCLEOTIDE SEQUENCE [LARGE SCALE GENOMIC DNA]</scope>
    <source>
        <strain evidence="1 2">DSM 5091</strain>
    </source>
</reference>
<evidence type="ECO:0000313" key="1">
    <source>
        <dbReference type="EMBL" id="SHJ63782.1"/>
    </source>
</evidence>
<dbReference type="RefSeq" id="WP_072909395.1">
    <property type="nucleotide sequence ID" value="NZ_FQZT01000011.1"/>
</dbReference>
<organism evidence="1 2">
    <name type="scientific">Malonomonas rubra DSM 5091</name>
    <dbReference type="NCBI Taxonomy" id="1122189"/>
    <lineage>
        <taxon>Bacteria</taxon>
        <taxon>Pseudomonadati</taxon>
        <taxon>Thermodesulfobacteriota</taxon>
        <taxon>Desulfuromonadia</taxon>
        <taxon>Desulfuromonadales</taxon>
        <taxon>Geopsychrobacteraceae</taxon>
        <taxon>Malonomonas</taxon>
    </lineage>
</organism>
<keyword evidence="1" id="KW-0808">Transferase</keyword>
<gene>
    <name evidence="1" type="ORF">SAMN02745165_02838</name>
</gene>
<proteinExistence type="predicted"/>
<keyword evidence="2" id="KW-1185">Reference proteome</keyword>
<dbReference type="InterPro" id="IPR014942">
    <property type="entry name" value="AbiEii"/>
</dbReference>
<dbReference type="STRING" id="1122189.SAMN02745165_02838"/>
<evidence type="ECO:0000313" key="2">
    <source>
        <dbReference type="Proteomes" id="UP000184171"/>
    </source>
</evidence>
<name>A0A1M6KY74_MALRU</name>
<accession>A0A1M6KY74</accession>
<dbReference type="OrthoDB" id="9553441at2"/>
<dbReference type="GO" id="GO:0016740">
    <property type="term" value="F:transferase activity"/>
    <property type="evidence" value="ECO:0007669"/>
    <property type="project" value="UniProtKB-KW"/>
</dbReference>
<dbReference type="AlphaFoldDB" id="A0A1M6KY74"/>
<dbReference type="Pfam" id="PF08843">
    <property type="entry name" value="AbiEii"/>
    <property type="match status" value="1"/>
</dbReference>